<dbReference type="SUPFAM" id="SSF54897">
    <property type="entry name" value="Protease propeptides/inhibitors"/>
    <property type="match status" value="1"/>
</dbReference>
<keyword evidence="8" id="KW-0862">Zinc</keyword>
<protein>
    <recommendedName>
        <fullName evidence="11">Zinc carboxypeptidase A 1</fullName>
    </recommendedName>
</protein>
<evidence type="ECO:0000256" key="12">
    <source>
        <dbReference type="PROSITE-ProRule" id="PRU01379"/>
    </source>
</evidence>
<dbReference type="CDD" id="cd03860">
    <property type="entry name" value="M14_CP_A-B_like"/>
    <property type="match status" value="1"/>
</dbReference>
<dbReference type="PANTHER" id="PTHR11705:SF140">
    <property type="entry name" value="FI02848P-RELATED"/>
    <property type="match status" value="1"/>
</dbReference>
<dbReference type="FunFam" id="3.30.70.340:FF:000002">
    <property type="entry name" value="Carboxypeptidase A"/>
    <property type="match status" value="1"/>
</dbReference>
<dbReference type="GO" id="GO:0006508">
    <property type="term" value="P:proteolysis"/>
    <property type="evidence" value="ECO:0007669"/>
    <property type="project" value="UniProtKB-KW"/>
</dbReference>
<comment type="cofactor">
    <cofactor evidence="1">
        <name>Zn(2+)</name>
        <dbReference type="ChEBI" id="CHEBI:29105"/>
    </cofactor>
</comment>
<evidence type="ECO:0000259" key="14">
    <source>
        <dbReference type="PROSITE" id="PS52035"/>
    </source>
</evidence>
<dbReference type="PROSITE" id="PS52035">
    <property type="entry name" value="PEPTIDASE_M14"/>
    <property type="match status" value="1"/>
</dbReference>
<evidence type="ECO:0000256" key="9">
    <source>
        <dbReference type="ARBA" id="ARBA00023049"/>
    </source>
</evidence>
<feature type="signal peptide" evidence="13">
    <location>
        <begin position="1"/>
        <end position="16"/>
    </location>
</feature>
<keyword evidence="4" id="KW-0645">Protease</keyword>
<keyword evidence="9" id="KW-0482">Metalloprotease</keyword>
<dbReference type="GO" id="GO:0005615">
    <property type="term" value="C:extracellular space"/>
    <property type="evidence" value="ECO:0007669"/>
    <property type="project" value="TreeGrafter"/>
</dbReference>
<evidence type="ECO:0000313" key="15">
    <source>
        <dbReference type="EMBL" id="KAK9701117.1"/>
    </source>
</evidence>
<sequence>MKLLLILSALFAASAAETALLEIMKLLLILSALFAASAAETAYYEGYVVYQIRPVTDGQVELISGFGENASFDFWNAPKIIGLPTTVMVAPDAQESFVQVLTAAQIPYTVLIDNVERVVKEERSRQQTMTRLEKGRISFTEYHRYEAIQDYLAELASSYPDIVGLEEIGASYQGSAISMVRIGAGSSSNPTIFIEGGIHAREWISPAFVLYLIQELVENENNRNMIENVNWLIVPVLNPDGYEYTHTNERLWRKTRSIGSICDGVDANRNFGYYWMEAGASSLECAETYAGPTAFSEPETSHLRDIINENLDEIKLFISFHSYGNYIMYPWGYTSQLPYDVEELNSLAVDVEAAIASVAGTRYTIGSPPQVLYAAAGGSFDWVKGEAGVDMSYTLELPGGGSYGFDLPASRILDVCVETFEGVKVFYNYVEQQSRKSS</sequence>
<dbReference type="PRINTS" id="PR00765">
    <property type="entry name" value="CRBOXYPTASEA"/>
</dbReference>
<dbReference type="InterPro" id="IPR036990">
    <property type="entry name" value="M14A-like_propep"/>
</dbReference>
<dbReference type="GO" id="GO:0008270">
    <property type="term" value="F:zinc ion binding"/>
    <property type="evidence" value="ECO:0007669"/>
    <property type="project" value="InterPro"/>
</dbReference>
<keyword evidence="16" id="KW-1185">Reference proteome</keyword>
<dbReference type="SMART" id="SM00631">
    <property type="entry name" value="Zn_pept"/>
    <property type="match status" value="1"/>
</dbReference>
<dbReference type="Pfam" id="PF02244">
    <property type="entry name" value="Propep_M14"/>
    <property type="match status" value="1"/>
</dbReference>
<dbReference type="Gene3D" id="3.40.630.10">
    <property type="entry name" value="Zn peptidases"/>
    <property type="match status" value="1"/>
</dbReference>
<comment type="similarity">
    <text evidence="2 12">Belongs to the peptidase M14 family.</text>
</comment>
<organism evidence="15 16">
    <name type="scientific">Popillia japonica</name>
    <name type="common">Japanese beetle</name>
    <dbReference type="NCBI Taxonomy" id="7064"/>
    <lineage>
        <taxon>Eukaryota</taxon>
        <taxon>Metazoa</taxon>
        <taxon>Ecdysozoa</taxon>
        <taxon>Arthropoda</taxon>
        <taxon>Hexapoda</taxon>
        <taxon>Insecta</taxon>
        <taxon>Pterygota</taxon>
        <taxon>Neoptera</taxon>
        <taxon>Endopterygota</taxon>
        <taxon>Coleoptera</taxon>
        <taxon>Polyphaga</taxon>
        <taxon>Scarabaeiformia</taxon>
        <taxon>Scarabaeidae</taxon>
        <taxon>Rutelinae</taxon>
        <taxon>Popillia</taxon>
    </lineage>
</organism>
<feature type="domain" description="Peptidase M14" evidence="14">
    <location>
        <begin position="141"/>
        <end position="430"/>
    </location>
</feature>
<evidence type="ECO:0000256" key="7">
    <source>
        <dbReference type="ARBA" id="ARBA00022801"/>
    </source>
</evidence>
<dbReference type="Gene3D" id="3.30.70.340">
    <property type="entry name" value="Metallocarboxypeptidase-like"/>
    <property type="match status" value="1"/>
</dbReference>
<keyword evidence="5" id="KW-0479">Metal-binding</keyword>
<dbReference type="EMBL" id="JASPKY010000421">
    <property type="protein sequence ID" value="KAK9701117.1"/>
    <property type="molecule type" value="Genomic_DNA"/>
</dbReference>
<keyword evidence="10" id="KW-1015">Disulfide bond</keyword>
<evidence type="ECO:0000256" key="3">
    <source>
        <dbReference type="ARBA" id="ARBA00022645"/>
    </source>
</evidence>
<evidence type="ECO:0000313" key="16">
    <source>
        <dbReference type="Proteomes" id="UP001458880"/>
    </source>
</evidence>
<feature type="chain" id="PRO_5043587187" description="Zinc carboxypeptidase A 1" evidence="13">
    <location>
        <begin position="17"/>
        <end position="438"/>
    </location>
</feature>
<dbReference type="Proteomes" id="UP001458880">
    <property type="component" value="Unassembled WGS sequence"/>
</dbReference>
<keyword evidence="6 13" id="KW-0732">Signal</keyword>
<dbReference type="AlphaFoldDB" id="A0AAW1JD41"/>
<evidence type="ECO:0000256" key="4">
    <source>
        <dbReference type="ARBA" id="ARBA00022670"/>
    </source>
</evidence>
<keyword evidence="3 15" id="KW-0121">Carboxypeptidase</keyword>
<evidence type="ECO:0000256" key="13">
    <source>
        <dbReference type="SAM" id="SignalP"/>
    </source>
</evidence>
<dbReference type="SUPFAM" id="SSF53187">
    <property type="entry name" value="Zn-dependent exopeptidases"/>
    <property type="match status" value="1"/>
</dbReference>
<evidence type="ECO:0000256" key="10">
    <source>
        <dbReference type="ARBA" id="ARBA00023157"/>
    </source>
</evidence>
<proteinExistence type="inferred from homology"/>
<name>A0AAW1JD41_POPJA</name>
<dbReference type="InterPro" id="IPR003146">
    <property type="entry name" value="M14A_act_pep"/>
</dbReference>
<evidence type="ECO:0000256" key="5">
    <source>
        <dbReference type="ARBA" id="ARBA00022723"/>
    </source>
</evidence>
<dbReference type="PROSITE" id="PS00132">
    <property type="entry name" value="CARBOXYPEPT_ZN_1"/>
    <property type="match status" value="1"/>
</dbReference>
<comment type="caution">
    <text evidence="15">The sequence shown here is derived from an EMBL/GenBank/DDBJ whole genome shotgun (WGS) entry which is preliminary data.</text>
</comment>
<reference evidence="15 16" key="1">
    <citation type="journal article" date="2024" name="BMC Genomics">
        <title>De novo assembly and annotation of Popillia japonica's genome with initial clues to its potential as an invasive pest.</title>
        <authorList>
            <person name="Cucini C."/>
            <person name="Boschi S."/>
            <person name="Funari R."/>
            <person name="Cardaioli E."/>
            <person name="Iannotti N."/>
            <person name="Marturano G."/>
            <person name="Paoli F."/>
            <person name="Bruttini M."/>
            <person name="Carapelli A."/>
            <person name="Frati F."/>
            <person name="Nardi F."/>
        </authorList>
    </citation>
    <scope>NUCLEOTIDE SEQUENCE [LARGE SCALE GENOMIC DNA]</scope>
    <source>
        <strain evidence="15">DMR45628</strain>
    </source>
</reference>
<feature type="active site" description="Proton donor/acceptor" evidence="12">
    <location>
        <position position="396"/>
    </location>
</feature>
<evidence type="ECO:0000256" key="2">
    <source>
        <dbReference type="ARBA" id="ARBA00005988"/>
    </source>
</evidence>
<evidence type="ECO:0000256" key="11">
    <source>
        <dbReference type="ARBA" id="ARBA00069039"/>
    </source>
</evidence>
<dbReference type="InterPro" id="IPR000834">
    <property type="entry name" value="Peptidase_M14"/>
</dbReference>
<accession>A0AAW1JD41</accession>
<keyword evidence="7" id="KW-0378">Hydrolase</keyword>
<evidence type="ECO:0000256" key="6">
    <source>
        <dbReference type="ARBA" id="ARBA00022729"/>
    </source>
</evidence>
<evidence type="ECO:0000256" key="8">
    <source>
        <dbReference type="ARBA" id="ARBA00022833"/>
    </source>
</evidence>
<dbReference type="PANTHER" id="PTHR11705">
    <property type="entry name" value="PROTEASE FAMILY M14 CARBOXYPEPTIDASE A,B"/>
    <property type="match status" value="1"/>
</dbReference>
<gene>
    <name evidence="15" type="ORF">QE152_g30811</name>
</gene>
<dbReference type="Pfam" id="PF00246">
    <property type="entry name" value="Peptidase_M14"/>
    <property type="match status" value="1"/>
</dbReference>
<dbReference type="InterPro" id="IPR057246">
    <property type="entry name" value="CARBOXYPEPT_ZN_1"/>
</dbReference>
<evidence type="ECO:0000256" key="1">
    <source>
        <dbReference type="ARBA" id="ARBA00001947"/>
    </source>
</evidence>
<dbReference type="FunFam" id="3.40.630.10:FF:000001">
    <property type="entry name" value="Carboxypeptidase B"/>
    <property type="match status" value="1"/>
</dbReference>
<dbReference type="GO" id="GO:0004181">
    <property type="term" value="F:metallocarboxypeptidase activity"/>
    <property type="evidence" value="ECO:0007669"/>
    <property type="project" value="InterPro"/>
</dbReference>